<comment type="caution">
    <text evidence="1">The sequence shown here is derived from an EMBL/GenBank/DDBJ whole genome shotgun (WGS) entry which is preliminary data.</text>
</comment>
<keyword evidence="2" id="KW-1185">Reference proteome</keyword>
<gene>
    <name evidence="1" type="ORF">GMRT_12367</name>
</gene>
<evidence type="ECO:0000313" key="1">
    <source>
        <dbReference type="EMBL" id="TNJ27276.1"/>
    </source>
</evidence>
<organism evidence="1 2">
    <name type="scientific">Giardia muris</name>
    <dbReference type="NCBI Taxonomy" id="5742"/>
    <lineage>
        <taxon>Eukaryota</taxon>
        <taxon>Metamonada</taxon>
        <taxon>Diplomonadida</taxon>
        <taxon>Hexamitidae</taxon>
        <taxon>Giardiinae</taxon>
        <taxon>Giardia</taxon>
    </lineage>
</organism>
<dbReference type="EMBL" id="VDLU01000004">
    <property type="protein sequence ID" value="TNJ27276.1"/>
    <property type="molecule type" value="Genomic_DNA"/>
</dbReference>
<dbReference type="Proteomes" id="UP000315496">
    <property type="component" value="Chromosome 4"/>
</dbReference>
<name>A0A4Z1SNF5_GIAMU</name>
<accession>A0A4Z1SNF5</accession>
<reference evidence="1 2" key="1">
    <citation type="submission" date="2019-05" db="EMBL/GenBank/DDBJ databases">
        <title>The compact genome of Giardia muris reveals important steps in the evolution of intestinal protozoan parasites.</title>
        <authorList>
            <person name="Xu F."/>
            <person name="Jimenez-Gonzalez A."/>
            <person name="Einarsson E."/>
            <person name="Astvaldsson A."/>
            <person name="Peirasmaki D."/>
            <person name="Eckmann L."/>
            <person name="Andersson J.O."/>
            <person name="Svard S.G."/>
            <person name="Jerlstrom-Hultqvist J."/>
        </authorList>
    </citation>
    <scope>NUCLEOTIDE SEQUENCE [LARGE SCALE GENOMIC DNA]</scope>
    <source>
        <strain evidence="1 2">Roberts-Thomson</strain>
    </source>
</reference>
<evidence type="ECO:0000313" key="2">
    <source>
        <dbReference type="Proteomes" id="UP000315496"/>
    </source>
</evidence>
<proteinExistence type="predicted"/>
<dbReference type="AlphaFoldDB" id="A0A4Z1SNF5"/>
<dbReference type="VEuPathDB" id="GiardiaDB:GMRT_12367"/>
<sequence length="960" mass="111063">MISKRVPSRPATIHVWSYNSFLRYSISRNLVGVSAIPPPGTGLPLGSDRPSDTAIAYALRPASALVRNQSGRATIQFYCSDWPTQRAIRVHILRTLLVSIRTAEMAKLSLRRDRLVEAQAQAESLQIQLDADLQQVRNAFGGSIIGKARSLGYSPRLQPAEAVLEGQKALLDEAKTRAIWAQKQCILQALAANATISRLYEELSASVISGCDVAMAGFAAFHLWRGLARMKHGLRRLDIVVGKVVSYYWQRECLRRWLSYTRMERQLRREKILRHFMISGTGDSGLSEPSLLPPVPERSRSVVNLGALDAASLDGTLVYEEPLPCLHRWYNVYLAVDQPLTADAKHLFSLTDYSITLALIRRLVRSRRQFRRRLKEPGGLSSEGGLGVVIRTCGCDSDGGKLLDEVWAYRAQRRYLGLLRLALVERVLWQVAAVHTSFRERRLLLRTLLTCYHTLRKMAVLYSRSVRLRIAFHAWIGALLQIIETRYALSDAFHYRHLARIGWRAWQTQSKRVATLVELEVMFQMDRAQRLFSRAYRGWLLETRCILFLRDHQELLIAQYYRLAFDGLRRAFQRQIRLRNLLLQVALPRYHVLLEQERKLAKGTVILSAWRDLVRPAVDSQLLTLLSRRCELSIARYAFLAWLEATRQVLRVKAFKADQRLQLLRISLLFWAQALYRRKAFVRGCAWLRGRIDALDTVRVKEVAQQVLRFSQGLYLATRFHVCLLQKQAFYGFESSSLILKGARIASQRHRQLLLRHAFRNLHTTYEYRRLLRRLDVYAGLRLERRVFREWRGRWTILQEALHQVEGRCAERLLRKYQGELAKAALRVQLLQEATKIGRRYIIHFYLRRWRRCVPPAETRIRGEQVADAFYLGILERWAETVLTGVPGASNADERLVTPLIDIPNSTLQRTRHFHTIPLPPLILRAHRLVEQARLMAAFDEWRHTTIRRRRLLSMAGPSV</sequence>
<protein>
    <submittedName>
        <fullName evidence="1">Uncharacterized protein</fullName>
    </submittedName>
</protein>